<dbReference type="EMBL" id="JAJEPS010000007">
    <property type="protein sequence ID" value="MCC2126335.1"/>
    <property type="molecule type" value="Genomic_DNA"/>
</dbReference>
<comment type="caution">
    <text evidence="1">The sequence shown here is derived from an EMBL/GenBank/DDBJ whole genome shotgun (WGS) entry which is preliminary data.</text>
</comment>
<dbReference type="RefSeq" id="WP_308459436.1">
    <property type="nucleotide sequence ID" value="NZ_JAJEPS010000007.1"/>
</dbReference>
<protein>
    <submittedName>
        <fullName evidence="1">Dipeptidase</fullName>
    </submittedName>
</protein>
<dbReference type="SUPFAM" id="SSF51556">
    <property type="entry name" value="Metallo-dependent hydrolases"/>
    <property type="match status" value="1"/>
</dbReference>
<dbReference type="GO" id="GO:0006508">
    <property type="term" value="P:proteolysis"/>
    <property type="evidence" value="ECO:0007669"/>
    <property type="project" value="InterPro"/>
</dbReference>
<accession>A0AAE3DBH1</accession>
<dbReference type="Proteomes" id="UP001198220">
    <property type="component" value="Unassembled WGS sequence"/>
</dbReference>
<dbReference type="PANTHER" id="PTHR10443:SF12">
    <property type="entry name" value="DIPEPTIDASE"/>
    <property type="match status" value="1"/>
</dbReference>
<dbReference type="InterPro" id="IPR008257">
    <property type="entry name" value="Pept_M19"/>
</dbReference>
<sequence>MKIETYYKAKAEEIHKTCPVVDTHLDLAGELVFRLRNGEENPLRDIYLPVFRKGSFDLIVSSVYLQNHELPEGGLRAALEQIVVLKEQIRKNPEFLEIRSVEDLDRCLEEHLIGIILYMEGLDCIGSDARLLTALWELGVRGASLTWSRRNLLASGCCKASECYEIRGGLSPEGFDVVREMERLGMFVDVSHLNDDGFENIRETAIRPFMATHSNSREVAFHYRNLTDTQMQILADQGGIAGLNGYVRLVSETAEEEYPDENGVYCLEKLCMHVEHMVEVMGPEHVGYGFDFCDSYTAAERMAEGQSHYADCLLNHGNVPLLTAALLQRGMDEEAVRKIVGENFVQYFRKMLPKTS</sequence>
<dbReference type="GO" id="GO:0070573">
    <property type="term" value="F:metallodipeptidase activity"/>
    <property type="evidence" value="ECO:0007669"/>
    <property type="project" value="InterPro"/>
</dbReference>
<evidence type="ECO:0000313" key="2">
    <source>
        <dbReference type="Proteomes" id="UP001198220"/>
    </source>
</evidence>
<name>A0AAE3DBH1_9FIRM</name>
<dbReference type="PROSITE" id="PS51365">
    <property type="entry name" value="RENAL_DIPEPTIDASE_2"/>
    <property type="match status" value="1"/>
</dbReference>
<gene>
    <name evidence="1" type="ORF">LKD36_09085</name>
</gene>
<dbReference type="InterPro" id="IPR032466">
    <property type="entry name" value="Metal_Hydrolase"/>
</dbReference>
<reference evidence="1 2" key="1">
    <citation type="submission" date="2021-10" db="EMBL/GenBank/DDBJ databases">
        <title>Anaerobic single-cell dispensing facilitates the cultivation of human gut bacteria.</title>
        <authorList>
            <person name="Afrizal A."/>
        </authorList>
    </citation>
    <scope>NUCLEOTIDE SEQUENCE [LARGE SCALE GENOMIC DNA]</scope>
    <source>
        <strain evidence="1 2">CLA-AA-H276</strain>
    </source>
</reference>
<evidence type="ECO:0000313" key="1">
    <source>
        <dbReference type="EMBL" id="MCC2126335.1"/>
    </source>
</evidence>
<dbReference type="AlphaFoldDB" id="A0AAE3DBH1"/>
<keyword evidence="2" id="KW-1185">Reference proteome</keyword>
<dbReference type="PANTHER" id="PTHR10443">
    <property type="entry name" value="MICROSOMAL DIPEPTIDASE"/>
    <property type="match status" value="1"/>
</dbReference>
<dbReference type="Gene3D" id="3.20.20.140">
    <property type="entry name" value="Metal-dependent hydrolases"/>
    <property type="match status" value="1"/>
</dbReference>
<proteinExistence type="predicted"/>
<organism evidence="1 2">
    <name type="scientific">Hominiventricola filiformis</name>
    <dbReference type="NCBI Taxonomy" id="2885352"/>
    <lineage>
        <taxon>Bacteria</taxon>
        <taxon>Bacillati</taxon>
        <taxon>Bacillota</taxon>
        <taxon>Clostridia</taxon>
        <taxon>Lachnospirales</taxon>
        <taxon>Lachnospiraceae</taxon>
        <taxon>Hominiventricola</taxon>
    </lineage>
</organism>
<dbReference type="Pfam" id="PF01244">
    <property type="entry name" value="Peptidase_M19"/>
    <property type="match status" value="1"/>
</dbReference>